<sequence length="108" mass="12382">MYVRIVIVIFLAFFGWNICRPPCRISKALSAPESGLPFLTNIYNSASKHRKEKCKYFRQIVTMVSRMRESRSAGDPSTELQTIVRIVIARPAHTLNPVRGPARHARRQ</sequence>
<dbReference type="RefSeq" id="WP_169202185.1">
    <property type="nucleotide sequence ID" value="NZ_CP059467.1"/>
</dbReference>
<dbReference type="Proteomes" id="UP000633943">
    <property type="component" value="Unassembled WGS sequence"/>
</dbReference>
<comment type="caution">
    <text evidence="1">The sequence shown here is derived from an EMBL/GenBank/DDBJ whole genome shotgun (WGS) entry which is preliminary data.</text>
</comment>
<gene>
    <name evidence="1" type="ORF">GPA24_08205</name>
</gene>
<organism evidence="1 2">
    <name type="scientific">Aromatoleum bremense</name>
    <dbReference type="NCBI Taxonomy" id="76115"/>
    <lineage>
        <taxon>Bacteria</taxon>
        <taxon>Pseudomonadati</taxon>
        <taxon>Pseudomonadota</taxon>
        <taxon>Betaproteobacteria</taxon>
        <taxon>Rhodocyclales</taxon>
        <taxon>Rhodocyclaceae</taxon>
        <taxon>Aromatoleum</taxon>
    </lineage>
</organism>
<protein>
    <recommendedName>
        <fullName evidence="3">Secreted protein</fullName>
    </recommendedName>
</protein>
<keyword evidence="2" id="KW-1185">Reference proteome</keyword>
<name>A0ABX1NU26_9RHOO</name>
<accession>A0ABX1NU26</accession>
<dbReference type="EMBL" id="WTVP01000017">
    <property type="protein sequence ID" value="NMG15523.1"/>
    <property type="molecule type" value="Genomic_DNA"/>
</dbReference>
<reference evidence="1 2" key="1">
    <citation type="submission" date="2019-12" db="EMBL/GenBank/DDBJ databases">
        <title>Comparative genomics gives insights into the taxonomy of the Azoarcus-Aromatoleum group and reveals separate origins of nif in the plant-associated Azoarcus and non-plant-associated Aromatoleum sub-groups.</title>
        <authorList>
            <person name="Lafos M."/>
            <person name="Maluk M."/>
            <person name="Batista M."/>
            <person name="Junghare M."/>
            <person name="Carmona M."/>
            <person name="Faoro H."/>
            <person name="Cruz L.M."/>
            <person name="Battistoni F."/>
            <person name="De Souza E."/>
            <person name="Pedrosa F."/>
            <person name="Chen W.-M."/>
            <person name="Poole P.S."/>
            <person name="Dixon R.A."/>
            <person name="James E.K."/>
        </authorList>
    </citation>
    <scope>NUCLEOTIDE SEQUENCE [LARGE SCALE GENOMIC DNA]</scope>
    <source>
        <strain evidence="1 2">PbN1</strain>
    </source>
</reference>
<evidence type="ECO:0000313" key="1">
    <source>
        <dbReference type="EMBL" id="NMG15523.1"/>
    </source>
</evidence>
<evidence type="ECO:0000313" key="2">
    <source>
        <dbReference type="Proteomes" id="UP000633943"/>
    </source>
</evidence>
<evidence type="ECO:0008006" key="3">
    <source>
        <dbReference type="Google" id="ProtNLM"/>
    </source>
</evidence>
<proteinExistence type="predicted"/>